<dbReference type="Gene3D" id="3.40.50.1390">
    <property type="entry name" value="Resolvase, N-terminal catalytic domain"/>
    <property type="match status" value="1"/>
</dbReference>
<dbReference type="PROSITE" id="PS51736">
    <property type="entry name" value="RECOMBINASES_3"/>
    <property type="match status" value="1"/>
</dbReference>
<evidence type="ECO:0000259" key="3">
    <source>
        <dbReference type="PROSITE" id="PS51736"/>
    </source>
</evidence>
<evidence type="ECO:0000256" key="2">
    <source>
        <dbReference type="ARBA" id="ARBA00023172"/>
    </source>
</evidence>
<sequence>MIIGYARVSKDDQNLDRQIDQLKNFGAEKIIQEKYTGTKRNRPGIEQLLQTIRKGDIVVVESISRLGRNTLDILNLIQELDQKQIQFVSLKENMNTSTPTGKAMLQMMSVIAELERNLLADRVREGIEASKKRGVAIGRPKVPQEKLDIAVRMYKSGDYSIKEIIETNQISTGTFYREINRLKLKKLNKKNEQLT</sequence>
<dbReference type="GO" id="GO:0000150">
    <property type="term" value="F:DNA strand exchange activity"/>
    <property type="evidence" value="ECO:0007669"/>
    <property type="project" value="InterPro"/>
</dbReference>
<dbReference type="InterPro" id="IPR036162">
    <property type="entry name" value="Resolvase-like_N_sf"/>
</dbReference>
<dbReference type="Gene3D" id="1.10.10.60">
    <property type="entry name" value="Homeodomain-like"/>
    <property type="match status" value="1"/>
</dbReference>
<proteinExistence type="predicted"/>
<dbReference type="EMBL" id="JAAHCB010000095">
    <property type="protein sequence ID" value="NEU46006.1"/>
    <property type="molecule type" value="Genomic_DNA"/>
</dbReference>
<dbReference type="InterPro" id="IPR006119">
    <property type="entry name" value="Resolv_N"/>
</dbReference>
<dbReference type="AlphaFoldDB" id="A0A6B3QDR8"/>
<reference evidence="4" key="1">
    <citation type="submission" date="2020-02" db="EMBL/GenBank/DDBJ databases">
        <title>Draft Genome Sequences of Enterococcus faecium isolates derived from selected traditional Montenegrin brine cheese.</title>
        <authorList>
            <person name="Ruppitsch W."/>
            <person name="Nisic A."/>
            <person name="Allerberger F."/>
            <person name="Martinovic A."/>
        </authorList>
    </citation>
    <scope>NUCLEOTIDE SEQUENCE</scope>
    <source>
        <strain evidence="4">INF29</strain>
    </source>
</reference>
<dbReference type="RefSeq" id="WP_002330479.1">
    <property type="nucleotide sequence ID" value="NZ_CAKMCF010000038.1"/>
</dbReference>
<feature type="domain" description="Resolvase/invertase-type recombinase catalytic" evidence="3">
    <location>
        <begin position="1"/>
        <end position="134"/>
    </location>
</feature>
<protein>
    <submittedName>
        <fullName evidence="4">Recombinase family protein</fullName>
    </submittedName>
</protein>
<dbReference type="InterPro" id="IPR050639">
    <property type="entry name" value="SSR_resolvase"/>
</dbReference>
<gene>
    <name evidence="4" type="ORF">G3385_09325</name>
</gene>
<keyword evidence="1" id="KW-0238">DNA-binding</keyword>
<dbReference type="PANTHER" id="PTHR30461">
    <property type="entry name" value="DNA-INVERTASE FROM LAMBDOID PROPHAGE"/>
    <property type="match status" value="1"/>
</dbReference>
<accession>A0A6B3QDR8</accession>
<comment type="caution">
    <text evidence="4">The sequence shown here is derived from an EMBL/GenBank/DDBJ whole genome shotgun (WGS) entry which is preliminary data.</text>
</comment>
<dbReference type="CDD" id="cd03768">
    <property type="entry name" value="SR_ResInv"/>
    <property type="match status" value="1"/>
</dbReference>
<dbReference type="SMART" id="SM00857">
    <property type="entry name" value="Resolvase"/>
    <property type="match status" value="1"/>
</dbReference>
<dbReference type="Pfam" id="PF00239">
    <property type="entry name" value="Resolvase"/>
    <property type="match status" value="1"/>
</dbReference>
<name>A0A6B3QDR8_ENTFC</name>
<dbReference type="GO" id="GO:0003677">
    <property type="term" value="F:DNA binding"/>
    <property type="evidence" value="ECO:0007669"/>
    <property type="project" value="UniProtKB-KW"/>
</dbReference>
<evidence type="ECO:0000313" key="4">
    <source>
        <dbReference type="EMBL" id="NEU46006.1"/>
    </source>
</evidence>
<dbReference type="PANTHER" id="PTHR30461:SF2">
    <property type="entry name" value="SERINE RECOMBINASE PINE-RELATED"/>
    <property type="match status" value="1"/>
</dbReference>
<evidence type="ECO:0000256" key="1">
    <source>
        <dbReference type="ARBA" id="ARBA00023125"/>
    </source>
</evidence>
<keyword evidence="2" id="KW-0233">DNA recombination</keyword>
<organism evidence="4">
    <name type="scientific">Enterococcus faecium</name>
    <name type="common">Streptococcus faecium</name>
    <dbReference type="NCBI Taxonomy" id="1352"/>
    <lineage>
        <taxon>Bacteria</taxon>
        <taxon>Bacillati</taxon>
        <taxon>Bacillota</taxon>
        <taxon>Bacilli</taxon>
        <taxon>Lactobacillales</taxon>
        <taxon>Enterococcaceae</taxon>
        <taxon>Enterococcus</taxon>
    </lineage>
</organism>
<dbReference type="SUPFAM" id="SSF53041">
    <property type="entry name" value="Resolvase-like"/>
    <property type="match status" value="1"/>
</dbReference>